<feature type="domain" description="Peptidase S1" evidence="1">
    <location>
        <begin position="68"/>
        <end position="183"/>
    </location>
</feature>
<organism evidence="2 3">
    <name type="scientific">Candidatus Haliotispira prima</name>
    <dbReference type="NCBI Taxonomy" id="3034016"/>
    <lineage>
        <taxon>Bacteria</taxon>
        <taxon>Pseudomonadati</taxon>
        <taxon>Spirochaetota</taxon>
        <taxon>Spirochaetia</taxon>
        <taxon>Spirochaetales</taxon>
        <taxon>Spirochaetaceae</taxon>
        <taxon>Candidatus Haliotispira</taxon>
    </lineage>
</organism>
<protein>
    <submittedName>
        <fullName evidence="2">Trypsin-like serine protease</fullName>
        <ecNumber evidence="2">3.4.21.-</ecNumber>
    </submittedName>
</protein>
<dbReference type="InterPro" id="IPR001314">
    <property type="entry name" value="Peptidase_S1A"/>
</dbReference>
<proteinExistence type="predicted"/>
<keyword evidence="3" id="KW-1185">Reference proteome</keyword>
<evidence type="ECO:0000313" key="3">
    <source>
        <dbReference type="Proteomes" id="UP001228690"/>
    </source>
</evidence>
<dbReference type="SUPFAM" id="SSF50494">
    <property type="entry name" value="Trypsin-like serine proteases"/>
    <property type="match status" value="1"/>
</dbReference>
<dbReference type="Proteomes" id="UP001228690">
    <property type="component" value="Chromosome"/>
</dbReference>
<sequence length="297" mass="33219">MAIKLLFYYYLKILTQKEDIMKNKWMLLGTLAVLILAGCTWPPYGVDLTGDAPGNYEPNSKVWPQNRYAIRYTYNGGQCNGAFLSSIVILTAAHCLEDLPYPGLDTKIEIEYFSLSGERKTMVSPLREYYLAPPLDRFSYKGSMSRDLALLVLDTPRSVVNPYKDLPILAIPTVKQFDSIPVGGSVAIHSVHHLSEGEDYQYTTRKAPYSPPASFGTDYPLGHNFFTEVRPNTRHGDFGGVYIAYFYNDKGQLGPYALGALSAADISTRTSIYLDWLQAMISVASIRRPSEILLPKS</sequence>
<dbReference type="Pfam" id="PF00089">
    <property type="entry name" value="Trypsin"/>
    <property type="match status" value="1"/>
</dbReference>
<evidence type="ECO:0000259" key="1">
    <source>
        <dbReference type="Pfam" id="PF00089"/>
    </source>
</evidence>
<dbReference type="PRINTS" id="PR00722">
    <property type="entry name" value="CHYMOTRYPSIN"/>
</dbReference>
<evidence type="ECO:0000313" key="2">
    <source>
        <dbReference type="EMBL" id="WGK68773.1"/>
    </source>
</evidence>
<reference evidence="2 3" key="1">
    <citation type="submission" date="2023-04" db="EMBL/GenBank/DDBJ databases">
        <title>Spirochaete genome identified in red abalone sample constitutes a novel genus.</title>
        <authorList>
            <person name="Sharma S.P."/>
            <person name="Purcell C.M."/>
            <person name="Hyde J.R."/>
            <person name="Severin A.J."/>
        </authorList>
    </citation>
    <scope>NUCLEOTIDE SEQUENCE [LARGE SCALE GENOMIC DNA]</scope>
    <source>
        <strain evidence="2 3">SP-2023</strain>
    </source>
</reference>
<dbReference type="Gene3D" id="2.40.10.10">
    <property type="entry name" value="Trypsin-like serine proteases"/>
    <property type="match status" value="1"/>
</dbReference>
<dbReference type="InterPro" id="IPR009003">
    <property type="entry name" value="Peptidase_S1_PA"/>
</dbReference>
<gene>
    <name evidence="2" type="ORF">P0082_09830</name>
</gene>
<dbReference type="InterPro" id="IPR001254">
    <property type="entry name" value="Trypsin_dom"/>
</dbReference>
<keyword evidence="2" id="KW-0378">Hydrolase</keyword>
<dbReference type="EMBL" id="CP123443">
    <property type="protein sequence ID" value="WGK68773.1"/>
    <property type="molecule type" value="Genomic_DNA"/>
</dbReference>
<accession>A0ABY8MHV1</accession>
<dbReference type="GO" id="GO:0016787">
    <property type="term" value="F:hydrolase activity"/>
    <property type="evidence" value="ECO:0007669"/>
    <property type="project" value="UniProtKB-KW"/>
</dbReference>
<dbReference type="PROSITE" id="PS00134">
    <property type="entry name" value="TRYPSIN_HIS"/>
    <property type="match status" value="1"/>
</dbReference>
<dbReference type="EC" id="3.4.21.-" evidence="2"/>
<dbReference type="RefSeq" id="WP_326926959.1">
    <property type="nucleotide sequence ID" value="NZ_CP123443.1"/>
</dbReference>
<dbReference type="InterPro" id="IPR043504">
    <property type="entry name" value="Peptidase_S1_PA_chymotrypsin"/>
</dbReference>
<dbReference type="InterPro" id="IPR018114">
    <property type="entry name" value="TRYPSIN_HIS"/>
</dbReference>
<name>A0ABY8MHV1_9SPIO</name>